<accession>A0A0S7YBK4</accession>
<dbReference type="Proteomes" id="UP000051012">
    <property type="component" value="Unassembled WGS sequence"/>
</dbReference>
<comment type="caution">
    <text evidence="1">The sequence shown here is derived from an EMBL/GenBank/DDBJ whole genome shotgun (WGS) entry which is preliminary data.</text>
</comment>
<reference evidence="1 2" key="1">
    <citation type="journal article" date="2015" name="Microbiome">
        <title>Genomic resolution of linkages in carbon, nitrogen, and sulfur cycling among widespread estuary sediment bacteria.</title>
        <authorList>
            <person name="Baker B.J."/>
            <person name="Lazar C.S."/>
            <person name="Teske A.P."/>
            <person name="Dick G.J."/>
        </authorList>
    </citation>
    <scope>NUCLEOTIDE SEQUENCE [LARGE SCALE GENOMIC DNA]</scope>
    <source>
        <strain evidence="1">DG_78</strain>
    </source>
</reference>
<protein>
    <submittedName>
        <fullName evidence="1">Uncharacterized protein</fullName>
    </submittedName>
</protein>
<evidence type="ECO:0000313" key="1">
    <source>
        <dbReference type="EMBL" id="KPJ72142.1"/>
    </source>
</evidence>
<proteinExistence type="predicted"/>
<organism evidence="1 2">
    <name type="scientific">candidate division TA06 bacterium DG_78</name>
    <dbReference type="NCBI Taxonomy" id="1703772"/>
    <lineage>
        <taxon>Bacteria</taxon>
        <taxon>Bacteria division TA06</taxon>
    </lineage>
</organism>
<sequence>MKKRYYAIIVVVLLMFFIRCGESEPKEYMHSRAGFKITAPGGWSKMSEDNEMYEFRSGSRKLIEVGGFDLGIPPTDLYALTYAEFNTMLKESVLEGLDGYCEEAMIANYKTTDLYGLEWGGESAFRVQATGYSKNAEADMVVDILAIVHKETSRMYMFAAQIEEGMYDDAKQDIELMIASFQLLE</sequence>
<dbReference type="EMBL" id="LJNI01000095">
    <property type="protein sequence ID" value="KPJ72142.1"/>
    <property type="molecule type" value="Genomic_DNA"/>
</dbReference>
<evidence type="ECO:0000313" key="2">
    <source>
        <dbReference type="Proteomes" id="UP000051012"/>
    </source>
</evidence>
<name>A0A0S7YBK4_UNCT6</name>
<gene>
    <name evidence="1" type="ORF">AMJ52_07280</name>
</gene>
<dbReference type="AlphaFoldDB" id="A0A0S7YBK4"/>